<feature type="domain" description="RNA polymerase sigma factor 70 region 4 type 2" evidence="6">
    <location>
        <begin position="127"/>
        <end position="179"/>
    </location>
</feature>
<dbReference type="SUPFAM" id="SSF88946">
    <property type="entry name" value="Sigma2 domain of RNA polymerase sigma factors"/>
    <property type="match status" value="1"/>
</dbReference>
<dbReference type="Pfam" id="PF04542">
    <property type="entry name" value="Sigma70_r2"/>
    <property type="match status" value="1"/>
</dbReference>
<dbReference type="SUPFAM" id="SSF88659">
    <property type="entry name" value="Sigma3 and sigma4 domains of RNA polymerase sigma factors"/>
    <property type="match status" value="1"/>
</dbReference>
<keyword evidence="4" id="KW-0804">Transcription</keyword>
<dbReference type="Pfam" id="PF08281">
    <property type="entry name" value="Sigma70_r4_2"/>
    <property type="match status" value="1"/>
</dbReference>
<dbReference type="InterPro" id="IPR013325">
    <property type="entry name" value="RNA_pol_sigma_r2"/>
</dbReference>
<sequence length="184" mass="21279">MYRLYSDRSAIPHPDPVVTHLLPPTSIVEKLYIEHQPWLFARLQRRLSSRADAEDATAETFAQVVESKHPEAIAEPRAFLTTIAKRVLFHLWRRQDLEKTYLQSLMLQPEAVALSPEERTLLIEAIEQIDRALDALPLPVKTAFLYSRLDRLTYPEIAERMGISLATVERHMKRAILECLQWAP</sequence>
<keyword evidence="2" id="KW-0805">Transcription regulation</keyword>
<evidence type="ECO:0000313" key="8">
    <source>
        <dbReference type="Proteomes" id="UP000657372"/>
    </source>
</evidence>
<evidence type="ECO:0000256" key="4">
    <source>
        <dbReference type="ARBA" id="ARBA00023163"/>
    </source>
</evidence>
<dbReference type="InterPro" id="IPR036388">
    <property type="entry name" value="WH-like_DNA-bd_sf"/>
</dbReference>
<dbReference type="InterPro" id="IPR039425">
    <property type="entry name" value="RNA_pol_sigma-70-like"/>
</dbReference>
<comment type="caution">
    <text evidence="7">The sequence shown here is derived from an EMBL/GenBank/DDBJ whole genome shotgun (WGS) entry which is preliminary data.</text>
</comment>
<evidence type="ECO:0000259" key="6">
    <source>
        <dbReference type="Pfam" id="PF08281"/>
    </source>
</evidence>
<keyword evidence="8" id="KW-1185">Reference proteome</keyword>
<evidence type="ECO:0000256" key="3">
    <source>
        <dbReference type="ARBA" id="ARBA00023082"/>
    </source>
</evidence>
<gene>
    <name evidence="7" type="ORF">IXC47_14475</name>
</gene>
<dbReference type="NCBIfam" id="TIGR02937">
    <property type="entry name" value="sigma70-ECF"/>
    <property type="match status" value="1"/>
</dbReference>
<dbReference type="PANTHER" id="PTHR43133">
    <property type="entry name" value="RNA POLYMERASE ECF-TYPE SIGMA FACTO"/>
    <property type="match status" value="1"/>
</dbReference>
<protein>
    <submittedName>
        <fullName evidence="7">Sigma-70 family RNA polymerase sigma factor</fullName>
    </submittedName>
</protein>
<dbReference type="Gene3D" id="1.10.1740.10">
    <property type="match status" value="1"/>
</dbReference>
<dbReference type="InterPro" id="IPR013324">
    <property type="entry name" value="RNA_pol_sigma_r3/r4-like"/>
</dbReference>
<dbReference type="InterPro" id="IPR007627">
    <property type="entry name" value="RNA_pol_sigma70_r2"/>
</dbReference>
<evidence type="ECO:0000313" key="7">
    <source>
        <dbReference type="EMBL" id="MBF8178891.1"/>
    </source>
</evidence>
<evidence type="ECO:0000259" key="5">
    <source>
        <dbReference type="Pfam" id="PF04542"/>
    </source>
</evidence>
<comment type="similarity">
    <text evidence="1">Belongs to the sigma-70 factor family. ECF subfamily.</text>
</comment>
<organism evidence="7 8">
    <name type="scientific">Herminiimonas contaminans</name>
    <dbReference type="NCBI Taxonomy" id="1111140"/>
    <lineage>
        <taxon>Bacteria</taxon>
        <taxon>Pseudomonadati</taxon>
        <taxon>Pseudomonadota</taxon>
        <taxon>Betaproteobacteria</taxon>
        <taxon>Burkholderiales</taxon>
        <taxon>Oxalobacteraceae</taxon>
        <taxon>Herminiimonas</taxon>
    </lineage>
</organism>
<dbReference type="InterPro" id="IPR014284">
    <property type="entry name" value="RNA_pol_sigma-70_dom"/>
</dbReference>
<dbReference type="Proteomes" id="UP000657372">
    <property type="component" value="Unassembled WGS sequence"/>
</dbReference>
<dbReference type="InterPro" id="IPR013249">
    <property type="entry name" value="RNA_pol_sigma70_r4_t2"/>
</dbReference>
<dbReference type="EMBL" id="JADOEL010000013">
    <property type="protein sequence ID" value="MBF8178891.1"/>
    <property type="molecule type" value="Genomic_DNA"/>
</dbReference>
<dbReference type="Gene3D" id="1.10.10.10">
    <property type="entry name" value="Winged helix-like DNA-binding domain superfamily/Winged helix DNA-binding domain"/>
    <property type="match status" value="1"/>
</dbReference>
<evidence type="ECO:0000256" key="2">
    <source>
        <dbReference type="ARBA" id="ARBA00023015"/>
    </source>
</evidence>
<keyword evidence="3" id="KW-0731">Sigma factor</keyword>
<proteinExistence type="inferred from homology"/>
<evidence type="ECO:0000256" key="1">
    <source>
        <dbReference type="ARBA" id="ARBA00010641"/>
    </source>
</evidence>
<dbReference type="PANTHER" id="PTHR43133:SF63">
    <property type="entry name" value="RNA POLYMERASE SIGMA FACTOR FECI-RELATED"/>
    <property type="match status" value="1"/>
</dbReference>
<reference evidence="7 8" key="1">
    <citation type="submission" date="2020-11" db="EMBL/GenBank/DDBJ databases">
        <title>WGS of Herminiimonas contaminans strain Marseille-Q4544 isolated from planarians Schmidtea mediterranea.</title>
        <authorList>
            <person name="Kangale L."/>
        </authorList>
    </citation>
    <scope>NUCLEOTIDE SEQUENCE [LARGE SCALE GENOMIC DNA]</scope>
    <source>
        <strain evidence="7 8">Marseille-Q4544</strain>
    </source>
</reference>
<accession>A0ABS0EVM8</accession>
<feature type="domain" description="RNA polymerase sigma-70 region 2" evidence="5">
    <location>
        <begin position="31"/>
        <end position="96"/>
    </location>
</feature>
<name>A0ABS0EVM8_9BURK</name>